<reference evidence="5" key="1">
    <citation type="submission" date="2016-10" db="EMBL/GenBank/DDBJ databases">
        <authorList>
            <person name="Varghese N."/>
            <person name="Submissions S."/>
        </authorList>
    </citation>
    <scope>NUCLEOTIDE SEQUENCE [LARGE SCALE GENOMIC DNA]</scope>
    <source>
        <strain evidence="5">DSM 45413</strain>
    </source>
</reference>
<name>A0A1H8QJP3_9ACTN</name>
<dbReference type="OrthoDB" id="9796589at2"/>
<accession>A0A1H8QJP3</accession>
<dbReference type="EMBL" id="FOEE01000002">
    <property type="protein sequence ID" value="SEO54124.1"/>
    <property type="molecule type" value="Genomic_DNA"/>
</dbReference>
<evidence type="ECO:0000259" key="3">
    <source>
        <dbReference type="Pfam" id="PF01575"/>
    </source>
</evidence>
<feature type="domain" description="MaoC-like" evidence="3">
    <location>
        <begin position="11"/>
        <end position="118"/>
    </location>
</feature>
<keyword evidence="5" id="KW-1185">Reference proteome</keyword>
<dbReference type="CDD" id="cd03451">
    <property type="entry name" value="FkbR2"/>
    <property type="match status" value="1"/>
</dbReference>
<dbReference type="InterPro" id="IPR052342">
    <property type="entry name" value="MCH/BMMD"/>
</dbReference>
<evidence type="ECO:0000313" key="4">
    <source>
        <dbReference type="EMBL" id="SEO54124.1"/>
    </source>
</evidence>
<dbReference type="Pfam" id="PF01575">
    <property type="entry name" value="MaoC_dehydratas"/>
    <property type="match status" value="1"/>
</dbReference>
<sequence length="180" mass="19962">MRGLYFEEFEVGRVYRHPFTRTVTESDNVLFTSLTMNTQPLHLDHEFAKGTIHGRPLFNSLFTLALVGGFHVLELTFGTTLGNLGYDSVKFPHPVFHGDTLRGETTILDKRESRSRTDSGIVWFEHRGYNQHDELIMVCTRVGLMAKSPEHGGSNPVVPGNQTGEPAAPAAPAPAANEEQ</sequence>
<dbReference type="STRING" id="673521.SAMN05660991_00630"/>
<organism evidence="4 5">
    <name type="scientific">Trujillonella endophytica</name>
    <dbReference type="NCBI Taxonomy" id="673521"/>
    <lineage>
        <taxon>Bacteria</taxon>
        <taxon>Bacillati</taxon>
        <taxon>Actinomycetota</taxon>
        <taxon>Actinomycetes</taxon>
        <taxon>Geodermatophilales</taxon>
        <taxon>Geodermatophilaceae</taxon>
        <taxon>Trujillonella</taxon>
    </lineage>
</organism>
<protein>
    <submittedName>
        <fullName evidence="4">Acyl dehydratase</fullName>
    </submittedName>
</protein>
<evidence type="ECO:0000256" key="2">
    <source>
        <dbReference type="SAM" id="MobiDB-lite"/>
    </source>
</evidence>
<gene>
    <name evidence="4" type="ORF">SAMN05660991_00630</name>
</gene>
<dbReference type="SUPFAM" id="SSF54637">
    <property type="entry name" value="Thioesterase/thiol ester dehydrase-isomerase"/>
    <property type="match status" value="1"/>
</dbReference>
<comment type="similarity">
    <text evidence="1">Belongs to the enoyl-CoA hydratase/isomerase family.</text>
</comment>
<feature type="region of interest" description="Disordered" evidence="2">
    <location>
        <begin position="150"/>
        <end position="180"/>
    </location>
</feature>
<dbReference type="AlphaFoldDB" id="A0A1H8QJP3"/>
<dbReference type="PANTHER" id="PTHR43664">
    <property type="entry name" value="MONOAMINE OXIDASE-RELATED"/>
    <property type="match status" value="1"/>
</dbReference>
<dbReference type="InterPro" id="IPR029069">
    <property type="entry name" value="HotDog_dom_sf"/>
</dbReference>
<dbReference type="PANTHER" id="PTHR43664:SF1">
    <property type="entry name" value="BETA-METHYLMALYL-COA DEHYDRATASE"/>
    <property type="match status" value="1"/>
</dbReference>
<evidence type="ECO:0000313" key="5">
    <source>
        <dbReference type="Proteomes" id="UP000198960"/>
    </source>
</evidence>
<evidence type="ECO:0000256" key="1">
    <source>
        <dbReference type="ARBA" id="ARBA00005254"/>
    </source>
</evidence>
<feature type="compositionally biased region" description="Low complexity" evidence="2">
    <location>
        <begin position="166"/>
        <end position="180"/>
    </location>
</feature>
<dbReference type="Gene3D" id="3.10.129.10">
    <property type="entry name" value="Hotdog Thioesterase"/>
    <property type="match status" value="1"/>
</dbReference>
<proteinExistence type="inferred from homology"/>
<dbReference type="RefSeq" id="WP_091940109.1">
    <property type="nucleotide sequence ID" value="NZ_FOEE01000002.1"/>
</dbReference>
<dbReference type="Proteomes" id="UP000198960">
    <property type="component" value="Unassembled WGS sequence"/>
</dbReference>
<dbReference type="InterPro" id="IPR002539">
    <property type="entry name" value="MaoC-like_dom"/>
</dbReference>